<feature type="compositionally biased region" description="Basic and acidic residues" evidence="2">
    <location>
        <begin position="179"/>
        <end position="190"/>
    </location>
</feature>
<dbReference type="PANTHER" id="PTHR35617:SF3">
    <property type="entry name" value="CORE-BINDING (CB) DOMAIN-CONTAINING PROTEIN"/>
    <property type="match status" value="1"/>
</dbReference>
<feature type="region of interest" description="Disordered" evidence="2">
    <location>
        <begin position="166"/>
        <end position="203"/>
    </location>
</feature>
<evidence type="ECO:0000256" key="2">
    <source>
        <dbReference type="SAM" id="MobiDB-lite"/>
    </source>
</evidence>
<evidence type="ECO:0000313" key="4">
    <source>
        <dbReference type="EMBL" id="KHJ76803.1"/>
    </source>
</evidence>
<reference evidence="4 5" key="1">
    <citation type="submission" date="2014-03" db="EMBL/GenBank/DDBJ databases">
        <title>Draft genome of the hookworm Oesophagostomum dentatum.</title>
        <authorList>
            <person name="Mitreva M."/>
        </authorList>
    </citation>
    <scope>NUCLEOTIDE SEQUENCE [LARGE SCALE GENOMIC DNA]</scope>
    <source>
        <strain evidence="4 5">OD-Hann</strain>
    </source>
</reference>
<dbReference type="GO" id="GO:0015074">
    <property type="term" value="P:DNA integration"/>
    <property type="evidence" value="ECO:0007669"/>
    <property type="project" value="InterPro"/>
</dbReference>
<dbReference type="EMBL" id="KN611394">
    <property type="protein sequence ID" value="KHJ76803.1"/>
    <property type="molecule type" value="Genomic_DNA"/>
</dbReference>
<dbReference type="InterPro" id="IPR011010">
    <property type="entry name" value="DNA_brk_join_enz"/>
</dbReference>
<dbReference type="InterPro" id="IPR013762">
    <property type="entry name" value="Integrase-like_cat_sf"/>
</dbReference>
<feature type="compositionally biased region" description="Polar residues" evidence="2">
    <location>
        <begin position="166"/>
        <end position="176"/>
    </location>
</feature>
<keyword evidence="1" id="KW-0233">DNA recombination</keyword>
<gene>
    <name evidence="4" type="ORF">OESDEN_23577</name>
</gene>
<keyword evidence="5" id="KW-1185">Reference proteome</keyword>
<dbReference type="PANTHER" id="PTHR35617">
    <property type="entry name" value="PHAGE_INTEGRASE DOMAIN-CONTAINING PROTEIN"/>
    <property type="match status" value="1"/>
</dbReference>
<evidence type="ECO:0000313" key="5">
    <source>
        <dbReference type="Proteomes" id="UP000053660"/>
    </source>
</evidence>
<dbReference type="AlphaFoldDB" id="A0A0B1RUP7"/>
<organism evidence="4 5">
    <name type="scientific">Oesophagostomum dentatum</name>
    <name type="common">Nodular worm</name>
    <dbReference type="NCBI Taxonomy" id="61180"/>
    <lineage>
        <taxon>Eukaryota</taxon>
        <taxon>Metazoa</taxon>
        <taxon>Ecdysozoa</taxon>
        <taxon>Nematoda</taxon>
        <taxon>Chromadorea</taxon>
        <taxon>Rhabditida</taxon>
        <taxon>Rhabditina</taxon>
        <taxon>Rhabditomorpha</taxon>
        <taxon>Strongyloidea</taxon>
        <taxon>Strongylidae</taxon>
        <taxon>Oesophagostomum</taxon>
    </lineage>
</organism>
<dbReference type="GO" id="GO:0003677">
    <property type="term" value="F:DNA binding"/>
    <property type="evidence" value="ECO:0007669"/>
    <property type="project" value="InterPro"/>
</dbReference>
<evidence type="ECO:0000259" key="3">
    <source>
        <dbReference type="Pfam" id="PF00589"/>
    </source>
</evidence>
<proteinExistence type="predicted"/>
<dbReference type="SUPFAM" id="SSF56349">
    <property type="entry name" value="DNA breaking-rejoining enzymes"/>
    <property type="match status" value="1"/>
</dbReference>
<dbReference type="InterPro" id="IPR002104">
    <property type="entry name" value="Integrase_catalytic"/>
</dbReference>
<dbReference type="Gene3D" id="1.10.443.10">
    <property type="entry name" value="Intergrase catalytic core"/>
    <property type="match status" value="1"/>
</dbReference>
<accession>A0A0B1RUP7</accession>
<evidence type="ECO:0000256" key="1">
    <source>
        <dbReference type="ARBA" id="ARBA00023172"/>
    </source>
</evidence>
<feature type="domain" description="Tyr recombinase" evidence="3">
    <location>
        <begin position="6"/>
        <end position="155"/>
    </location>
</feature>
<name>A0A0B1RUP7_OESDE</name>
<dbReference type="GO" id="GO:0006310">
    <property type="term" value="P:DNA recombination"/>
    <property type="evidence" value="ECO:0007669"/>
    <property type="project" value="UniProtKB-KW"/>
</dbReference>
<sequence>MLVALVAPKRASELAALSLQSVQIGENVWVFSLNYMNKNRGLGKAHTAVIRAYPEDRMLCPLTTIRDYVRRTLLYRHKSPTLFLSFHRPYASVSSTTIARWLREVLVSAGIEDRFKAHSTRAASTTASRKQGLSSKAIMEAANWAPNGSTFEKFYYKGSQENFQNSVLSSTRNHATSSKRKEEGSESKHSKDSRKKKLRHGKK</sequence>
<dbReference type="OrthoDB" id="5869617at2759"/>
<dbReference type="Proteomes" id="UP000053660">
    <property type="component" value="Unassembled WGS sequence"/>
</dbReference>
<protein>
    <submittedName>
        <fullName evidence="4">Site-specific recombinase, phage integrase family</fullName>
    </submittedName>
</protein>
<feature type="compositionally biased region" description="Basic residues" evidence="2">
    <location>
        <begin position="191"/>
        <end position="203"/>
    </location>
</feature>
<dbReference type="Pfam" id="PF00589">
    <property type="entry name" value="Phage_integrase"/>
    <property type="match status" value="1"/>
</dbReference>